<dbReference type="GO" id="GO:0000156">
    <property type="term" value="F:phosphorelay response regulator activity"/>
    <property type="evidence" value="ECO:0007669"/>
    <property type="project" value="TreeGrafter"/>
</dbReference>
<evidence type="ECO:0000256" key="1">
    <source>
        <dbReference type="ARBA" id="ARBA00022553"/>
    </source>
</evidence>
<dbReference type="AlphaFoldDB" id="A0A2W1JGS0"/>
<evidence type="ECO:0000259" key="9">
    <source>
        <dbReference type="PROSITE" id="PS51755"/>
    </source>
</evidence>
<keyword evidence="11" id="KW-1185">Reference proteome</keyword>
<dbReference type="InterPro" id="IPR001867">
    <property type="entry name" value="OmpR/PhoB-type_DNA-bd"/>
</dbReference>
<dbReference type="SMART" id="SM00448">
    <property type="entry name" value="REC"/>
    <property type="match status" value="1"/>
</dbReference>
<dbReference type="InterPro" id="IPR039420">
    <property type="entry name" value="WalR-like"/>
</dbReference>
<dbReference type="Proteomes" id="UP000248857">
    <property type="component" value="Unassembled WGS sequence"/>
</dbReference>
<evidence type="ECO:0000256" key="7">
    <source>
        <dbReference type="PROSITE-ProRule" id="PRU01091"/>
    </source>
</evidence>
<dbReference type="RefSeq" id="WP_110986867.1">
    <property type="nucleotide sequence ID" value="NZ_CAWNWM010000009.1"/>
</dbReference>
<name>A0A2W1JGS0_9CYAN</name>
<dbReference type="Gene3D" id="1.10.10.10">
    <property type="entry name" value="Winged helix-like DNA-binding domain superfamily/Winged helix DNA-binding domain"/>
    <property type="match status" value="1"/>
</dbReference>
<dbReference type="SUPFAM" id="SSF52172">
    <property type="entry name" value="CheY-like"/>
    <property type="match status" value="1"/>
</dbReference>
<dbReference type="Pfam" id="PF00486">
    <property type="entry name" value="Trans_reg_C"/>
    <property type="match status" value="1"/>
</dbReference>
<dbReference type="Gene3D" id="3.40.50.2300">
    <property type="match status" value="1"/>
</dbReference>
<dbReference type="CDD" id="cd19935">
    <property type="entry name" value="REC_OmpR_CusR-like"/>
    <property type="match status" value="1"/>
</dbReference>
<feature type="domain" description="Response regulatory" evidence="8">
    <location>
        <begin position="2"/>
        <end position="116"/>
    </location>
</feature>
<gene>
    <name evidence="10" type="primary">mprA_9</name>
    <name evidence="10" type="ORF">C1752_03422</name>
</gene>
<feature type="modified residue" description="4-aspartylphosphate" evidence="6">
    <location>
        <position position="51"/>
    </location>
</feature>
<dbReference type="GO" id="GO:0005829">
    <property type="term" value="C:cytosol"/>
    <property type="evidence" value="ECO:0007669"/>
    <property type="project" value="TreeGrafter"/>
</dbReference>
<dbReference type="Gene3D" id="6.10.250.690">
    <property type="match status" value="1"/>
</dbReference>
<evidence type="ECO:0000313" key="10">
    <source>
        <dbReference type="EMBL" id="PZD72586.1"/>
    </source>
</evidence>
<dbReference type="PANTHER" id="PTHR48111">
    <property type="entry name" value="REGULATOR OF RPOS"/>
    <property type="match status" value="1"/>
</dbReference>
<protein>
    <submittedName>
        <fullName evidence="10">Response regulator MprA</fullName>
    </submittedName>
</protein>
<dbReference type="PROSITE" id="PS50110">
    <property type="entry name" value="RESPONSE_REGULATORY"/>
    <property type="match status" value="1"/>
</dbReference>
<dbReference type="OrthoDB" id="516439at2"/>
<organism evidence="10 11">
    <name type="scientific">Acaryochloris thomasi RCC1774</name>
    <dbReference type="NCBI Taxonomy" id="1764569"/>
    <lineage>
        <taxon>Bacteria</taxon>
        <taxon>Bacillati</taxon>
        <taxon>Cyanobacteriota</taxon>
        <taxon>Cyanophyceae</taxon>
        <taxon>Acaryochloridales</taxon>
        <taxon>Acaryochloridaceae</taxon>
        <taxon>Acaryochloris</taxon>
        <taxon>Acaryochloris thomasi</taxon>
    </lineage>
</organism>
<evidence type="ECO:0000256" key="5">
    <source>
        <dbReference type="ARBA" id="ARBA00023163"/>
    </source>
</evidence>
<dbReference type="PROSITE" id="PS51755">
    <property type="entry name" value="OMPR_PHOB"/>
    <property type="match status" value="1"/>
</dbReference>
<dbReference type="Pfam" id="PF00072">
    <property type="entry name" value="Response_reg"/>
    <property type="match status" value="1"/>
</dbReference>
<evidence type="ECO:0000256" key="6">
    <source>
        <dbReference type="PROSITE-ProRule" id="PRU00169"/>
    </source>
</evidence>
<dbReference type="GO" id="GO:0032993">
    <property type="term" value="C:protein-DNA complex"/>
    <property type="evidence" value="ECO:0007669"/>
    <property type="project" value="TreeGrafter"/>
</dbReference>
<evidence type="ECO:0000256" key="3">
    <source>
        <dbReference type="ARBA" id="ARBA00023015"/>
    </source>
</evidence>
<dbReference type="SMART" id="SM00862">
    <property type="entry name" value="Trans_reg_C"/>
    <property type="match status" value="1"/>
</dbReference>
<keyword evidence="3" id="KW-0805">Transcription regulation</keyword>
<keyword evidence="1 6" id="KW-0597">Phosphoprotein</keyword>
<dbReference type="InterPro" id="IPR036388">
    <property type="entry name" value="WH-like_DNA-bd_sf"/>
</dbReference>
<dbReference type="InterPro" id="IPR001789">
    <property type="entry name" value="Sig_transdc_resp-reg_receiver"/>
</dbReference>
<feature type="domain" description="OmpR/PhoB-type" evidence="9">
    <location>
        <begin position="124"/>
        <end position="223"/>
    </location>
</feature>
<keyword evidence="2" id="KW-0902">Two-component regulatory system</keyword>
<evidence type="ECO:0000259" key="8">
    <source>
        <dbReference type="PROSITE" id="PS50110"/>
    </source>
</evidence>
<dbReference type="GO" id="GO:0006355">
    <property type="term" value="P:regulation of DNA-templated transcription"/>
    <property type="evidence" value="ECO:0007669"/>
    <property type="project" value="InterPro"/>
</dbReference>
<dbReference type="CDD" id="cd00383">
    <property type="entry name" value="trans_reg_C"/>
    <property type="match status" value="1"/>
</dbReference>
<proteinExistence type="predicted"/>
<sequence length="225" mass="25374">MKLLVVEDDERIAEALAEDLTEQNYAVEVAYDGEAGWGLLQAFTYDLVLLDVMLPKMDGIELCQRLRAHGQSMPVLMLTARDTITDKVLGLDAGADDYVIKPCALEELSARIRALLRRGSTTAPPVLEWADLQLDPNTCEVTYQEQSLSLTPKEYSLLELFLRNQRRVFSRAQILEHLWAFEVLPEEDTVKAHIKGLRHKLKSAGASPDLIETVYGFGYRLKQDP</sequence>
<comment type="caution">
    <text evidence="10">The sequence shown here is derived from an EMBL/GenBank/DDBJ whole genome shotgun (WGS) entry which is preliminary data.</text>
</comment>
<keyword evidence="4 7" id="KW-0238">DNA-binding</keyword>
<evidence type="ECO:0000256" key="2">
    <source>
        <dbReference type="ARBA" id="ARBA00023012"/>
    </source>
</evidence>
<keyword evidence="5" id="KW-0804">Transcription</keyword>
<dbReference type="FunFam" id="3.40.50.2300:FF:000002">
    <property type="entry name" value="DNA-binding response regulator PhoP"/>
    <property type="match status" value="1"/>
</dbReference>
<dbReference type="InterPro" id="IPR011006">
    <property type="entry name" value="CheY-like_superfamily"/>
</dbReference>
<feature type="DNA-binding region" description="OmpR/PhoB-type" evidence="7">
    <location>
        <begin position="124"/>
        <end position="223"/>
    </location>
</feature>
<evidence type="ECO:0000256" key="4">
    <source>
        <dbReference type="ARBA" id="ARBA00023125"/>
    </source>
</evidence>
<dbReference type="EMBL" id="PQWO01000009">
    <property type="protein sequence ID" value="PZD72586.1"/>
    <property type="molecule type" value="Genomic_DNA"/>
</dbReference>
<dbReference type="GO" id="GO:0000976">
    <property type="term" value="F:transcription cis-regulatory region binding"/>
    <property type="evidence" value="ECO:0007669"/>
    <property type="project" value="TreeGrafter"/>
</dbReference>
<evidence type="ECO:0000313" key="11">
    <source>
        <dbReference type="Proteomes" id="UP000248857"/>
    </source>
</evidence>
<dbReference type="PANTHER" id="PTHR48111:SF15">
    <property type="entry name" value="OMPR SUBFAMILY"/>
    <property type="match status" value="1"/>
</dbReference>
<accession>A0A2W1JGS0</accession>
<dbReference type="FunFam" id="1.10.10.10:FF:000018">
    <property type="entry name" value="DNA-binding response regulator ResD"/>
    <property type="match status" value="1"/>
</dbReference>
<reference evidence="10 11" key="1">
    <citation type="journal article" date="2018" name="Sci. Rep.">
        <title>A novel species of the marine cyanobacterium Acaryochloris with a unique pigment content and lifestyle.</title>
        <authorList>
            <person name="Partensky F."/>
            <person name="Six C."/>
            <person name="Ratin M."/>
            <person name="Garczarek L."/>
            <person name="Vaulot D."/>
            <person name="Probert I."/>
            <person name="Calteau A."/>
            <person name="Gourvil P."/>
            <person name="Marie D."/>
            <person name="Grebert T."/>
            <person name="Bouchier C."/>
            <person name="Le Panse S."/>
            <person name="Gachenot M."/>
            <person name="Rodriguez F."/>
            <person name="Garrido J.L."/>
        </authorList>
    </citation>
    <scope>NUCLEOTIDE SEQUENCE [LARGE SCALE GENOMIC DNA]</scope>
    <source>
        <strain evidence="10 11">RCC1774</strain>
    </source>
</reference>